<evidence type="ECO:0000313" key="3">
    <source>
        <dbReference type="Proteomes" id="UP001500928"/>
    </source>
</evidence>
<feature type="transmembrane region" description="Helical" evidence="1">
    <location>
        <begin position="110"/>
        <end position="132"/>
    </location>
</feature>
<feature type="transmembrane region" description="Helical" evidence="1">
    <location>
        <begin position="21"/>
        <end position="38"/>
    </location>
</feature>
<evidence type="ECO:0008006" key="4">
    <source>
        <dbReference type="Google" id="ProtNLM"/>
    </source>
</evidence>
<dbReference type="EMBL" id="BAABHO010000009">
    <property type="protein sequence ID" value="GAA4782788.1"/>
    <property type="molecule type" value="Genomic_DNA"/>
</dbReference>
<keyword evidence="3" id="KW-1185">Reference proteome</keyword>
<gene>
    <name evidence="2" type="ORF">GCM10023200_15290</name>
</gene>
<feature type="transmembrane region" description="Helical" evidence="1">
    <location>
        <begin position="85"/>
        <end position="104"/>
    </location>
</feature>
<protein>
    <recommendedName>
        <fullName evidence="4">DUF4383 domain-containing protein</fullName>
    </recommendedName>
</protein>
<reference evidence="3" key="1">
    <citation type="journal article" date="2019" name="Int. J. Syst. Evol. Microbiol.">
        <title>The Global Catalogue of Microorganisms (GCM) 10K type strain sequencing project: providing services to taxonomists for standard genome sequencing and annotation.</title>
        <authorList>
            <consortium name="The Broad Institute Genomics Platform"/>
            <consortium name="The Broad Institute Genome Sequencing Center for Infectious Disease"/>
            <person name="Wu L."/>
            <person name="Ma J."/>
        </authorList>
    </citation>
    <scope>NUCLEOTIDE SEQUENCE [LARGE SCALE GENOMIC DNA]</scope>
    <source>
        <strain evidence="3">JCM 17979</strain>
    </source>
</reference>
<evidence type="ECO:0000256" key="1">
    <source>
        <dbReference type="SAM" id="Phobius"/>
    </source>
</evidence>
<evidence type="ECO:0000313" key="2">
    <source>
        <dbReference type="EMBL" id="GAA4782788.1"/>
    </source>
</evidence>
<keyword evidence="1" id="KW-0812">Transmembrane</keyword>
<accession>A0ABP9AKN1</accession>
<name>A0ABP9AKN1_9PSEU</name>
<sequence>MTQTAPARTTTSSRATGVLRAFQVLAVLTVVELLVQYVTAGGIIGPAHSHEARELHEAGAVVLHVLSGLTTIAAVVLWRLRAAPAWPAALSAVVFVLTFVQAYLGDEETLYLHVPGALVLTVGSVWLAVWGFSGRARSVG</sequence>
<organism evidence="2 3">
    <name type="scientific">Actinomycetospora chlora</name>
    <dbReference type="NCBI Taxonomy" id="663608"/>
    <lineage>
        <taxon>Bacteria</taxon>
        <taxon>Bacillati</taxon>
        <taxon>Actinomycetota</taxon>
        <taxon>Actinomycetes</taxon>
        <taxon>Pseudonocardiales</taxon>
        <taxon>Pseudonocardiaceae</taxon>
        <taxon>Actinomycetospora</taxon>
    </lineage>
</organism>
<feature type="transmembrane region" description="Helical" evidence="1">
    <location>
        <begin position="58"/>
        <end position="78"/>
    </location>
</feature>
<dbReference type="Proteomes" id="UP001500928">
    <property type="component" value="Unassembled WGS sequence"/>
</dbReference>
<dbReference type="RefSeq" id="WP_345412585.1">
    <property type="nucleotide sequence ID" value="NZ_BAABHO010000009.1"/>
</dbReference>
<proteinExistence type="predicted"/>
<keyword evidence="1" id="KW-0472">Membrane</keyword>
<comment type="caution">
    <text evidence="2">The sequence shown here is derived from an EMBL/GenBank/DDBJ whole genome shotgun (WGS) entry which is preliminary data.</text>
</comment>
<keyword evidence="1" id="KW-1133">Transmembrane helix</keyword>